<dbReference type="InParanoid" id="G0NB94"/>
<keyword evidence="2" id="KW-1185">Reference proteome</keyword>
<proteinExistence type="predicted"/>
<dbReference type="HOGENOM" id="CLU_2591905_0_0_1"/>
<protein>
    <submittedName>
        <fullName evidence="1">Uncharacterized protein</fullName>
    </submittedName>
</protein>
<evidence type="ECO:0000313" key="2">
    <source>
        <dbReference type="Proteomes" id="UP000008068"/>
    </source>
</evidence>
<dbReference type="AlphaFoldDB" id="G0NB94"/>
<accession>G0NB94</accession>
<dbReference type="EMBL" id="GL379857">
    <property type="protein sequence ID" value="EGT56845.1"/>
    <property type="molecule type" value="Genomic_DNA"/>
</dbReference>
<name>G0NB94_CAEBE</name>
<evidence type="ECO:0000313" key="1">
    <source>
        <dbReference type="EMBL" id="EGT56845.1"/>
    </source>
</evidence>
<gene>
    <name evidence="1" type="ORF">CAEBREN_31733</name>
</gene>
<dbReference type="Proteomes" id="UP000008068">
    <property type="component" value="Unassembled WGS sequence"/>
</dbReference>
<sequence>METIIAFDNGVFIDKWTWFQGWFFRNETTYTTTETENESATQFIHYVSQVTTFIGEVISKLLRRSNTMSEEQSEKICTVA</sequence>
<reference evidence="2" key="1">
    <citation type="submission" date="2011-07" db="EMBL/GenBank/DDBJ databases">
        <authorList>
            <consortium name="Caenorhabditis brenneri Sequencing and Analysis Consortium"/>
            <person name="Wilson R.K."/>
        </authorList>
    </citation>
    <scope>NUCLEOTIDE SEQUENCE [LARGE SCALE GENOMIC DNA]</scope>
    <source>
        <strain evidence="2">PB2801</strain>
    </source>
</reference>
<organism evidence="2">
    <name type="scientific">Caenorhabditis brenneri</name>
    <name type="common">Nematode worm</name>
    <dbReference type="NCBI Taxonomy" id="135651"/>
    <lineage>
        <taxon>Eukaryota</taxon>
        <taxon>Metazoa</taxon>
        <taxon>Ecdysozoa</taxon>
        <taxon>Nematoda</taxon>
        <taxon>Chromadorea</taxon>
        <taxon>Rhabditida</taxon>
        <taxon>Rhabditina</taxon>
        <taxon>Rhabditomorpha</taxon>
        <taxon>Rhabditoidea</taxon>
        <taxon>Rhabditidae</taxon>
        <taxon>Peloderinae</taxon>
        <taxon>Caenorhabditis</taxon>
    </lineage>
</organism>